<dbReference type="RefSeq" id="WP_187431087.1">
    <property type="nucleotide sequence ID" value="NZ_CP143424.1"/>
</dbReference>
<feature type="chain" id="PRO_5045388510" evidence="2">
    <location>
        <begin position="21"/>
        <end position="243"/>
    </location>
</feature>
<geneLocation type="plasmid" evidence="3 4">
    <name>pROLI127</name>
</geneLocation>
<feature type="signal peptide" evidence="2">
    <location>
        <begin position="1"/>
        <end position="20"/>
    </location>
</feature>
<protein>
    <submittedName>
        <fullName evidence="3">Uncharacterized protein</fullName>
    </submittedName>
</protein>
<keyword evidence="3" id="KW-0614">Plasmid</keyword>
<keyword evidence="1" id="KW-0472">Membrane</keyword>
<organism evidence="3 4">
    <name type="scientific">Roseobacter fucihabitans</name>
    <dbReference type="NCBI Taxonomy" id="1537242"/>
    <lineage>
        <taxon>Bacteria</taxon>
        <taxon>Pseudomonadati</taxon>
        <taxon>Pseudomonadota</taxon>
        <taxon>Alphaproteobacteria</taxon>
        <taxon>Rhodobacterales</taxon>
        <taxon>Roseobacteraceae</taxon>
        <taxon>Roseobacter</taxon>
    </lineage>
</organism>
<dbReference type="NCBIfam" id="TIGR03370">
    <property type="entry name" value="VPLPA-CTERM"/>
    <property type="match status" value="1"/>
</dbReference>
<sequence length="243" mass="24930">MLKRLLFSAAIIAMPAFASAATLSVTAVNEAAIGSGTTVGAVDRTKSVDLTGVGSWDFAPLETNDGFKKRAYISPFSTSWRSSGHDNVTSFWAVGNDGNASRPGGSDVYAGLPTVGTPAEFSFDGLTKSVSFLWGSPDGNQNTLSLTRDGTVFKTFNGEDVLGAAAGVAGNLVSGNGAAYITITASGDEYFDGLLFGSSGQTFEFSNISAVSAVPLPAGVPLILTALGGFAYLARRKKNTKAA</sequence>
<dbReference type="Proteomes" id="UP001318682">
    <property type="component" value="Plasmid pROLI127"/>
</dbReference>
<keyword evidence="1" id="KW-0812">Transmembrane</keyword>
<evidence type="ECO:0000256" key="2">
    <source>
        <dbReference type="SAM" id="SignalP"/>
    </source>
</evidence>
<gene>
    <name evidence="3" type="ORF">ROLI_046160</name>
</gene>
<reference evidence="3 4" key="2">
    <citation type="submission" date="2024-01" db="EMBL/GenBank/DDBJ databases">
        <title>Roseobacter fucihabitans sp. nov., isolated from the brown alga Fucus spiralis.</title>
        <authorList>
            <person name="Hahnke S."/>
            <person name="Berger M."/>
            <person name="Schlingloff A."/>
            <person name="Athale I."/>
            <person name="Neumann-Schaal M."/>
            <person name="Adenaya A."/>
            <person name="Poehlein A."/>
            <person name="Daniel R."/>
            <person name="Pertersen J."/>
            <person name="Brinkhoff T."/>
        </authorList>
    </citation>
    <scope>NUCLEOTIDE SEQUENCE [LARGE SCALE GENOMIC DNA]</scope>
    <source>
        <strain evidence="3 4">B14</strain>
        <plasmid evidence="3 4">pROLI127</plasmid>
    </source>
</reference>
<evidence type="ECO:0000313" key="3">
    <source>
        <dbReference type="EMBL" id="WVX51514.1"/>
    </source>
</evidence>
<reference evidence="3 4" key="1">
    <citation type="submission" date="2015-07" db="EMBL/GenBank/DDBJ databases">
        <authorList>
            <person name="Voget S."/>
            <person name="Dogs M."/>
            <person name="Brinkhoff T.H."/>
            <person name="Daniel R."/>
        </authorList>
    </citation>
    <scope>NUCLEOTIDE SEQUENCE [LARGE SCALE GENOMIC DNA]</scope>
    <source>
        <strain evidence="3 4">B14</strain>
        <plasmid evidence="3 4">pROLI127</plasmid>
    </source>
</reference>
<evidence type="ECO:0000256" key="1">
    <source>
        <dbReference type="SAM" id="Phobius"/>
    </source>
</evidence>
<dbReference type="InterPro" id="IPR022472">
    <property type="entry name" value="VPLPA-CTERM"/>
</dbReference>
<proteinExistence type="predicted"/>
<accession>A0ABZ2BZR2</accession>
<feature type="transmembrane region" description="Helical" evidence="1">
    <location>
        <begin position="214"/>
        <end position="234"/>
    </location>
</feature>
<keyword evidence="2" id="KW-0732">Signal</keyword>
<evidence type="ECO:0000313" key="4">
    <source>
        <dbReference type="Proteomes" id="UP001318682"/>
    </source>
</evidence>
<keyword evidence="4" id="KW-1185">Reference proteome</keyword>
<keyword evidence="1" id="KW-1133">Transmembrane helix</keyword>
<name>A0ABZ2BZR2_9RHOB</name>
<dbReference type="EMBL" id="CP143424">
    <property type="protein sequence ID" value="WVX51514.1"/>
    <property type="molecule type" value="Genomic_DNA"/>
</dbReference>